<protein>
    <submittedName>
        <fullName evidence="1">Uncharacterized protein</fullName>
    </submittedName>
</protein>
<name>A0A410MDM2_9BACI</name>
<reference evidence="1 2" key="1">
    <citation type="submission" date="2018-01" db="EMBL/GenBank/DDBJ databases">
        <title>The whole genome sequencing and assembly of Halobacillus litoralis ERB031 strain.</title>
        <authorList>
            <person name="Lee S.-J."/>
            <person name="Park M.-K."/>
            <person name="Kim J.-Y."/>
            <person name="Lee Y.-J."/>
            <person name="Yi H."/>
            <person name="Bahn Y.-S."/>
            <person name="Kim J.F."/>
            <person name="Lee D.-W."/>
        </authorList>
    </citation>
    <scope>NUCLEOTIDE SEQUENCE [LARGE SCALE GENOMIC DNA]</scope>
    <source>
        <strain evidence="1 2">ERB 031</strain>
    </source>
</reference>
<organism evidence="1 2">
    <name type="scientific">Halobacillus litoralis</name>
    <dbReference type="NCBI Taxonomy" id="45668"/>
    <lineage>
        <taxon>Bacteria</taxon>
        <taxon>Bacillati</taxon>
        <taxon>Bacillota</taxon>
        <taxon>Bacilli</taxon>
        <taxon>Bacillales</taxon>
        <taxon>Bacillaceae</taxon>
        <taxon>Halobacillus</taxon>
    </lineage>
</organism>
<evidence type="ECO:0000313" key="2">
    <source>
        <dbReference type="Proteomes" id="UP000287756"/>
    </source>
</evidence>
<proteinExistence type="predicted"/>
<gene>
    <name evidence="1" type="ORF">HLI_11805</name>
</gene>
<dbReference type="EMBL" id="CP026118">
    <property type="protein sequence ID" value="QAS52832.1"/>
    <property type="molecule type" value="Genomic_DNA"/>
</dbReference>
<evidence type="ECO:0000313" key="1">
    <source>
        <dbReference type="EMBL" id="QAS52832.1"/>
    </source>
</evidence>
<sequence length="61" mass="7220">MSRLNKRKIAIPYCYVWMVEESKDPGRMFKTYVGGYVRNTHPGWDLVRIEKMNAIIKREGS</sequence>
<dbReference type="Proteomes" id="UP000287756">
    <property type="component" value="Chromosome"/>
</dbReference>
<dbReference type="OrthoDB" id="2941032at2"/>
<accession>A0A410MDM2</accession>
<dbReference type="KEGG" id="hli:HLI_11805"/>
<dbReference type="AlphaFoldDB" id="A0A410MDM2"/>